<evidence type="ECO:0000313" key="1">
    <source>
        <dbReference type="EMBL" id="OXU28700.1"/>
    </source>
</evidence>
<comment type="caution">
    <text evidence="1">The sequence shown here is derived from an EMBL/GenBank/DDBJ whole genome shotgun (WGS) entry which is preliminary data.</text>
</comment>
<dbReference type="EMBL" id="NNAY01000392">
    <property type="protein sequence ID" value="OXU28700.1"/>
    <property type="molecule type" value="Genomic_DNA"/>
</dbReference>
<sequence>MSGAYVFSQKKNGLNRCMCGLSVQSFSVNGTSIEKYMCSRSIDSVAQRSSTIRKSHTRLGSFYSLVRYELVCAPGNKKG</sequence>
<dbReference type="Proteomes" id="UP000215335">
    <property type="component" value="Unassembled WGS sequence"/>
</dbReference>
<proteinExistence type="predicted"/>
<keyword evidence="2" id="KW-1185">Reference proteome</keyword>
<evidence type="ECO:0000313" key="2">
    <source>
        <dbReference type="Proteomes" id="UP000215335"/>
    </source>
</evidence>
<organism evidence="1 2">
    <name type="scientific">Trichomalopsis sarcophagae</name>
    <dbReference type="NCBI Taxonomy" id="543379"/>
    <lineage>
        <taxon>Eukaryota</taxon>
        <taxon>Metazoa</taxon>
        <taxon>Ecdysozoa</taxon>
        <taxon>Arthropoda</taxon>
        <taxon>Hexapoda</taxon>
        <taxon>Insecta</taxon>
        <taxon>Pterygota</taxon>
        <taxon>Neoptera</taxon>
        <taxon>Endopterygota</taxon>
        <taxon>Hymenoptera</taxon>
        <taxon>Apocrita</taxon>
        <taxon>Proctotrupomorpha</taxon>
        <taxon>Chalcidoidea</taxon>
        <taxon>Pteromalidae</taxon>
        <taxon>Pteromalinae</taxon>
        <taxon>Trichomalopsis</taxon>
    </lineage>
</organism>
<accession>A0A232FDV3</accession>
<name>A0A232FDV3_9HYME</name>
<gene>
    <name evidence="1" type="ORF">TSAR_007136</name>
</gene>
<dbReference type="AlphaFoldDB" id="A0A232FDV3"/>
<protein>
    <submittedName>
        <fullName evidence="1">Uncharacterized protein</fullName>
    </submittedName>
</protein>
<reference evidence="1 2" key="1">
    <citation type="journal article" date="2017" name="Curr. Biol.">
        <title>The Evolution of Venom by Co-option of Single-Copy Genes.</title>
        <authorList>
            <person name="Martinson E.O."/>
            <person name="Mrinalini"/>
            <person name="Kelkar Y.D."/>
            <person name="Chang C.H."/>
            <person name="Werren J.H."/>
        </authorList>
    </citation>
    <scope>NUCLEOTIDE SEQUENCE [LARGE SCALE GENOMIC DNA]</scope>
    <source>
        <strain evidence="1 2">Alberta</strain>
        <tissue evidence="1">Whole body</tissue>
    </source>
</reference>